<reference evidence="2 3" key="1">
    <citation type="submission" date="2021-04" db="EMBL/GenBank/DDBJ databases">
        <title>Genome analysis of Polyangium sp.</title>
        <authorList>
            <person name="Li Y."/>
            <person name="Wang J."/>
        </authorList>
    </citation>
    <scope>NUCLEOTIDE SEQUENCE [LARGE SCALE GENOMIC DNA]</scope>
    <source>
        <strain evidence="2 3">SDU14</strain>
    </source>
</reference>
<dbReference type="Proteomes" id="UP001151081">
    <property type="component" value="Unassembled WGS sequence"/>
</dbReference>
<protein>
    <submittedName>
        <fullName evidence="2">Uncharacterized protein</fullName>
    </submittedName>
</protein>
<proteinExistence type="predicted"/>
<gene>
    <name evidence="2" type="ORF">KEG57_37555</name>
</gene>
<feature type="region of interest" description="Disordered" evidence="1">
    <location>
        <begin position="149"/>
        <end position="173"/>
    </location>
</feature>
<comment type="caution">
    <text evidence="2">The sequence shown here is derived from an EMBL/GenBank/DDBJ whole genome shotgun (WGS) entry which is preliminary data.</text>
</comment>
<organism evidence="2 3">
    <name type="scientific">Polyangium jinanense</name>
    <dbReference type="NCBI Taxonomy" id="2829994"/>
    <lineage>
        <taxon>Bacteria</taxon>
        <taxon>Pseudomonadati</taxon>
        <taxon>Myxococcota</taxon>
        <taxon>Polyangia</taxon>
        <taxon>Polyangiales</taxon>
        <taxon>Polyangiaceae</taxon>
        <taxon>Polyangium</taxon>
    </lineage>
</organism>
<evidence type="ECO:0000256" key="1">
    <source>
        <dbReference type="SAM" id="MobiDB-lite"/>
    </source>
</evidence>
<keyword evidence="3" id="KW-1185">Reference proteome</keyword>
<evidence type="ECO:0000313" key="3">
    <source>
        <dbReference type="Proteomes" id="UP001151081"/>
    </source>
</evidence>
<sequence>MADDSVGKYTGEGIFDVTSYKDKLVDVKSGELNKFRRSKPGLARVLNELAKAIPEHGDEARIHAKTYQEILEIVVILALIRKDAPGVAKLSEILRESEVYYEDKLETLISRLGKSVIDTAQDDKKPGLLAIFEETLAYRSMYADKAAATRKKNEAAAQEGKPTTSDGQEPAGS</sequence>
<dbReference type="RefSeq" id="WP_272425659.1">
    <property type="nucleotide sequence ID" value="NZ_JAGTJJ010000036.1"/>
</dbReference>
<name>A0A9X3XDS8_9BACT</name>
<evidence type="ECO:0000313" key="2">
    <source>
        <dbReference type="EMBL" id="MDC3986246.1"/>
    </source>
</evidence>
<dbReference type="AlphaFoldDB" id="A0A9X3XDS8"/>
<dbReference type="EMBL" id="JAGTJJ010000036">
    <property type="protein sequence ID" value="MDC3986246.1"/>
    <property type="molecule type" value="Genomic_DNA"/>
</dbReference>
<accession>A0A9X3XDS8</accession>